<feature type="region of interest" description="Disordered" evidence="1">
    <location>
        <begin position="1"/>
        <end position="20"/>
    </location>
</feature>
<evidence type="ECO:0000313" key="2">
    <source>
        <dbReference type="EMBL" id="KAK4377301.1"/>
    </source>
</evidence>
<sequence length="142" mass="15718">MDYLFQNLGPPSANLPNEHDNTFDQQFDAGNPSLHSFISSRKSVLMGSLGISSEDIVSLTYIRAQSPPHRPRGPPQRPRVRCSSPESAAAAQRLATMNTRGTTTVVHAKSTLYKRVKSKNDLGLEKNDEVTNTADHKNMNKR</sequence>
<feature type="region of interest" description="Disordered" evidence="1">
    <location>
        <begin position="64"/>
        <end position="86"/>
    </location>
</feature>
<dbReference type="EMBL" id="JAVYJV010000002">
    <property type="protein sequence ID" value="KAK4377301.1"/>
    <property type="molecule type" value="Genomic_DNA"/>
</dbReference>
<evidence type="ECO:0000256" key="1">
    <source>
        <dbReference type="SAM" id="MobiDB-lite"/>
    </source>
</evidence>
<gene>
    <name evidence="2" type="ORF">RND71_003597</name>
</gene>
<keyword evidence="3" id="KW-1185">Reference proteome</keyword>
<feature type="compositionally biased region" description="Basic and acidic residues" evidence="1">
    <location>
        <begin position="118"/>
        <end position="142"/>
    </location>
</feature>
<accession>A0AAE1SYX0</accession>
<feature type="region of interest" description="Disordered" evidence="1">
    <location>
        <begin position="117"/>
        <end position="142"/>
    </location>
</feature>
<dbReference type="AlphaFoldDB" id="A0AAE1SYX0"/>
<proteinExistence type="predicted"/>
<organism evidence="2 3">
    <name type="scientific">Anisodus tanguticus</name>
    <dbReference type="NCBI Taxonomy" id="243964"/>
    <lineage>
        <taxon>Eukaryota</taxon>
        <taxon>Viridiplantae</taxon>
        <taxon>Streptophyta</taxon>
        <taxon>Embryophyta</taxon>
        <taxon>Tracheophyta</taxon>
        <taxon>Spermatophyta</taxon>
        <taxon>Magnoliopsida</taxon>
        <taxon>eudicotyledons</taxon>
        <taxon>Gunneridae</taxon>
        <taxon>Pentapetalae</taxon>
        <taxon>asterids</taxon>
        <taxon>lamiids</taxon>
        <taxon>Solanales</taxon>
        <taxon>Solanaceae</taxon>
        <taxon>Solanoideae</taxon>
        <taxon>Hyoscyameae</taxon>
        <taxon>Anisodus</taxon>
    </lineage>
</organism>
<dbReference type="Proteomes" id="UP001291623">
    <property type="component" value="Unassembled WGS sequence"/>
</dbReference>
<name>A0AAE1SYX0_9SOLA</name>
<comment type="caution">
    <text evidence="2">The sequence shown here is derived from an EMBL/GenBank/DDBJ whole genome shotgun (WGS) entry which is preliminary data.</text>
</comment>
<reference evidence="2" key="1">
    <citation type="submission" date="2023-12" db="EMBL/GenBank/DDBJ databases">
        <title>Genome assembly of Anisodus tanguticus.</title>
        <authorList>
            <person name="Wang Y.-J."/>
        </authorList>
    </citation>
    <scope>NUCLEOTIDE SEQUENCE</scope>
    <source>
        <strain evidence="2">KB-2021</strain>
        <tissue evidence="2">Leaf</tissue>
    </source>
</reference>
<protein>
    <submittedName>
        <fullName evidence="2">Uncharacterized protein</fullName>
    </submittedName>
</protein>
<evidence type="ECO:0000313" key="3">
    <source>
        <dbReference type="Proteomes" id="UP001291623"/>
    </source>
</evidence>